<dbReference type="AlphaFoldDB" id="A0A5Q0GSS6"/>
<dbReference type="InterPro" id="IPR004378">
    <property type="entry name" value="F420H2_quin_Rdtase"/>
</dbReference>
<accession>A0A5Q0GSS6</accession>
<dbReference type="NCBIfam" id="TIGR00026">
    <property type="entry name" value="hi_GC_TIGR00026"/>
    <property type="match status" value="1"/>
</dbReference>
<keyword evidence="4" id="KW-1185">Reference proteome</keyword>
<evidence type="ECO:0000256" key="2">
    <source>
        <dbReference type="ARBA" id="ARBA00049106"/>
    </source>
</evidence>
<evidence type="ECO:0000256" key="1">
    <source>
        <dbReference type="ARBA" id="ARBA00008710"/>
    </source>
</evidence>
<gene>
    <name evidence="3" type="ORF">EKG83_02875</name>
</gene>
<evidence type="ECO:0000313" key="4">
    <source>
        <dbReference type="Proteomes" id="UP000325787"/>
    </source>
</evidence>
<sequence length="141" mass="16042">MSVVDSPVDWVNEHIRRYVETGGAEGHEWRPGVYTLLLTTKGRKSGQPRRTALIYQPHGDAYVVIASNGGSPDHPAWFKNVQRDDSVEVQVAADVFRARARVATAEERPELWRLMNEVWPAYEEYAAKTDREIPVVVLERV</sequence>
<name>A0A5Q0GSS6_SACSY</name>
<evidence type="ECO:0000313" key="3">
    <source>
        <dbReference type="EMBL" id="QFZ16550.1"/>
    </source>
</evidence>
<dbReference type="PANTHER" id="PTHR39428:SF1">
    <property type="entry name" value="F420H(2)-DEPENDENT QUINONE REDUCTASE RV1261C"/>
    <property type="match status" value="1"/>
</dbReference>
<dbReference type="GO" id="GO:0070967">
    <property type="term" value="F:coenzyme F420 binding"/>
    <property type="evidence" value="ECO:0007669"/>
    <property type="project" value="TreeGrafter"/>
</dbReference>
<dbReference type="PANTHER" id="PTHR39428">
    <property type="entry name" value="F420H(2)-DEPENDENT QUINONE REDUCTASE RV1261C"/>
    <property type="match status" value="1"/>
</dbReference>
<dbReference type="GO" id="GO:0016491">
    <property type="term" value="F:oxidoreductase activity"/>
    <property type="evidence" value="ECO:0007669"/>
    <property type="project" value="InterPro"/>
</dbReference>
<dbReference type="OrthoDB" id="8225825at2"/>
<reference evidence="4" key="1">
    <citation type="journal article" date="2021" name="Curr. Microbiol.">
        <title>Complete genome of nocamycin-producing strain Saccharothrix syringae NRRL B-16468 reveals the biosynthetic potential for secondary metabolites.</title>
        <authorList>
            <person name="Mo X."/>
            <person name="Yang S."/>
        </authorList>
    </citation>
    <scope>NUCLEOTIDE SEQUENCE [LARGE SCALE GENOMIC DNA]</scope>
    <source>
        <strain evidence="4">ATCC 51364 / DSM 43886 / JCM 6844 / KCTC 9398 / NBRC 14523 / NRRL B-16468 / INA 2240</strain>
    </source>
</reference>
<dbReference type="SUPFAM" id="SSF50475">
    <property type="entry name" value="FMN-binding split barrel"/>
    <property type="match status" value="1"/>
</dbReference>
<proteinExistence type="inferred from homology"/>
<dbReference type="Gene3D" id="2.30.110.10">
    <property type="entry name" value="Electron Transport, Fmn-binding Protein, Chain A"/>
    <property type="match status" value="1"/>
</dbReference>
<dbReference type="Pfam" id="PF04075">
    <property type="entry name" value="F420H2_quin_red"/>
    <property type="match status" value="1"/>
</dbReference>
<dbReference type="KEGG" id="ssyi:EKG83_02875"/>
<dbReference type="InterPro" id="IPR012349">
    <property type="entry name" value="Split_barrel_FMN-bd"/>
</dbReference>
<dbReference type="EMBL" id="CP034550">
    <property type="protein sequence ID" value="QFZ16550.1"/>
    <property type="molecule type" value="Genomic_DNA"/>
</dbReference>
<comment type="catalytic activity">
    <reaction evidence="2">
        <text>oxidized coenzyme F420-(gamma-L-Glu)(n) + a quinol + H(+) = reduced coenzyme F420-(gamma-L-Glu)(n) + a quinone</text>
        <dbReference type="Rhea" id="RHEA:39663"/>
        <dbReference type="Rhea" id="RHEA-COMP:12939"/>
        <dbReference type="Rhea" id="RHEA-COMP:14378"/>
        <dbReference type="ChEBI" id="CHEBI:15378"/>
        <dbReference type="ChEBI" id="CHEBI:24646"/>
        <dbReference type="ChEBI" id="CHEBI:132124"/>
        <dbReference type="ChEBI" id="CHEBI:133980"/>
        <dbReference type="ChEBI" id="CHEBI:139511"/>
    </reaction>
</comment>
<comment type="similarity">
    <text evidence="1">Belongs to the F420H(2)-dependent quinone reductase family.</text>
</comment>
<organism evidence="3 4">
    <name type="scientific">Saccharothrix syringae</name>
    <name type="common">Nocardiopsis syringae</name>
    <dbReference type="NCBI Taxonomy" id="103733"/>
    <lineage>
        <taxon>Bacteria</taxon>
        <taxon>Bacillati</taxon>
        <taxon>Actinomycetota</taxon>
        <taxon>Actinomycetes</taxon>
        <taxon>Pseudonocardiales</taxon>
        <taxon>Pseudonocardiaceae</taxon>
        <taxon>Saccharothrix</taxon>
    </lineage>
</organism>
<dbReference type="RefSeq" id="WP_033429871.1">
    <property type="nucleotide sequence ID" value="NZ_CP034550.1"/>
</dbReference>
<dbReference type="GO" id="GO:0005886">
    <property type="term" value="C:plasma membrane"/>
    <property type="evidence" value="ECO:0007669"/>
    <property type="project" value="TreeGrafter"/>
</dbReference>
<protein>
    <submittedName>
        <fullName evidence="3">Nitroreductase family deazaflavin-dependent oxidoreductase</fullName>
    </submittedName>
</protein>
<dbReference type="Proteomes" id="UP000325787">
    <property type="component" value="Chromosome"/>
</dbReference>